<dbReference type="PROSITE" id="PS51257">
    <property type="entry name" value="PROKAR_LIPOPROTEIN"/>
    <property type="match status" value="1"/>
</dbReference>
<keyword evidence="3" id="KW-1185">Reference proteome</keyword>
<dbReference type="Proteomes" id="UP001500433">
    <property type="component" value="Unassembled WGS sequence"/>
</dbReference>
<feature type="signal peptide" evidence="1">
    <location>
        <begin position="1"/>
        <end position="32"/>
    </location>
</feature>
<organism evidence="2 3">
    <name type="scientific">Flaviramulus aquimarinus</name>
    <dbReference type="NCBI Taxonomy" id="1170456"/>
    <lineage>
        <taxon>Bacteria</taxon>
        <taxon>Pseudomonadati</taxon>
        <taxon>Bacteroidota</taxon>
        <taxon>Flavobacteriia</taxon>
        <taxon>Flavobacteriales</taxon>
        <taxon>Flavobacteriaceae</taxon>
        <taxon>Flaviramulus</taxon>
    </lineage>
</organism>
<name>A0ABP9F3G3_9FLAO</name>
<keyword evidence="1" id="KW-0732">Signal</keyword>
<dbReference type="EMBL" id="BAABJH010000001">
    <property type="protein sequence ID" value="GAA4887261.1"/>
    <property type="molecule type" value="Genomic_DNA"/>
</dbReference>
<comment type="caution">
    <text evidence="2">The sequence shown here is derived from an EMBL/GenBank/DDBJ whole genome shotgun (WGS) entry which is preliminary data.</text>
</comment>
<accession>A0ABP9F3G3</accession>
<evidence type="ECO:0000313" key="2">
    <source>
        <dbReference type="EMBL" id="GAA4887261.1"/>
    </source>
</evidence>
<reference evidence="3" key="1">
    <citation type="journal article" date="2019" name="Int. J. Syst. Evol. Microbiol.">
        <title>The Global Catalogue of Microorganisms (GCM) 10K type strain sequencing project: providing services to taxonomists for standard genome sequencing and annotation.</title>
        <authorList>
            <consortium name="The Broad Institute Genomics Platform"/>
            <consortium name="The Broad Institute Genome Sequencing Center for Infectious Disease"/>
            <person name="Wu L."/>
            <person name="Ma J."/>
        </authorList>
    </citation>
    <scope>NUCLEOTIDE SEQUENCE [LARGE SCALE GENOMIC DNA]</scope>
    <source>
        <strain evidence="3">JCM 18274</strain>
    </source>
</reference>
<evidence type="ECO:0000256" key="1">
    <source>
        <dbReference type="SAM" id="SignalP"/>
    </source>
</evidence>
<feature type="chain" id="PRO_5045518611" description="Lipocalin-like domain-containing protein" evidence="1">
    <location>
        <begin position="33"/>
        <end position="591"/>
    </location>
</feature>
<protein>
    <recommendedName>
        <fullName evidence="4">Lipocalin-like domain-containing protein</fullName>
    </recommendedName>
</protein>
<gene>
    <name evidence="2" type="ORF">GCM10023311_08750</name>
</gene>
<sequence>MFNPKSFTMKTTMKTVLLIPFFALLLFTSCQDEVTEITQPDESEALTAESELTGLMFSASTMDGSADNIIDNASCTSIKLPVTVIVNGLEIRIDSREDFEVIEAIFDEFEDDEDNLDIIFPITLILSNHDEVVIENRDALEELIEECRGENEEDDDIECIDFKYPISFSLFNTDFQLIDVITIENDRELYRFIKRIKDKEVIASLNFPITLEYADGTTVEVDNNEQLARTIREAKDACDEDDDNDYGDDDFTKERLDEYLKTCPWVVHEFKRNNQDNTEAYKEYALNFKEEDVVVMRAKNGDILTGTWSTRVTDRGALLKLEFDTLADFTLEWVVYDIEYGKIKLYEEGGNRIIMKKNCDVVIDITKERIENYLQECLWRVARLSVDGADNEKDYIGTPLKFYGDNVVKIRVNGELVEGTYEIGVRNIGFILQITLEGSPDLKLEWLITFIEEGLIKLENVNNQMILMRDCPDGDEDINYVGDVLTNGEWEVASYIDQDVDETENYINYVIGFNENGRLFAEGDGNNFIGSWLAYRNDGLFLGLNFGTQDEPFSELRHRWRIKEITPNRVELKDYNANGEIERILVLEKIE</sequence>
<proteinExistence type="predicted"/>
<evidence type="ECO:0008006" key="4">
    <source>
        <dbReference type="Google" id="ProtNLM"/>
    </source>
</evidence>
<evidence type="ECO:0000313" key="3">
    <source>
        <dbReference type="Proteomes" id="UP001500433"/>
    </source>
</evidence>